<keyword evidence="2" id="KW-1185">Reference proteome</keyword>
<accession>A0ABQ8AVR4</accession>
<evidence type="ECO:0000313" key="1">
    <source>
        <dbReference type="EMBL" id="KAH0896121.1"/>
    </source>
</evidence>
<dbReference type="EMBL" id="JAGKQM010000012">
    <property type="protein sequence ID" value="KAH0896121.1"/>
    <property type="molecule type" value="Genomic_DNA"/>
</dbReference>
<sequence>MGTQKLDHGGYCKWWDVAFSAPFLQLPYLNKSNPKRIGGAPGRTFLTTHGGCWFDGERCCGHREGKSLAKQKVKKFSRKQLYDSDHSETPQSNIRRYSSFGLLPFPQREKLMGSSCGFKQYLFLPEDKFRLCEKIKSGSRLVLQPLSEVARFGANGDTTPAIKSSSAAINSFHYVMTVVVRQPFSSLSSTETGWWTSAIGHERYVRDTYNQ</sequence>
<organism evidence="1 2">
    <name type="scientific">Brassica napus</name>
    <name type="common">Rape</name>
    <dbReference type="NCBI Taxonomy" id="3708"/>
    <lineage>
        <taxon>Eukaryota</taxon>
        <taxon>Viridiplantae</taxon>
        <taxon>Streptophyta</taxon>
        <taxon>Embryophyta</taxon>
        <taxon>Tracheophyta</taxon>
        <taxon>Spermatophyta</taxon>
        <taxon>Magnoliopsida</taxon>
        <taxon>eudicotyledons</taxon>
        <taxon>Gunneridae</taxon>
        <taxon>Pentapetalae</taxon>
        <taxon>rosids</taxon>
        <taxon>malvids</taxon>
        <taxon>Brassicales</taxon>
        <taxon>Brassicaceae</taxon>
        <taxon>Brassiceae</taxon>
        <taxon>Brassica</taxon>
    </lineage>
</organism>
<name>A0ABQ8AVR4_BRANA</name>
<evidence type="ECO:0000313" key="2">
    <source>
        <dbReference type="Proteomes" id="UP000824890"/>
    </source>
</evidence>
<protein>
    <submittedName>
        <fullName evidence="1">Uncharacterized protein</fullName>
    </submittedName>
</protein>
<gene>
    <name evidence="1" type="ORF">HID58_045689</name>
</gene>
<comment type="caution">
    <text evidence="1">The sequence shown here is derived from an EMBL/GenBank/DDBJ whole genome shotgun (WGS) entry which is preliminary data.</text>
</comment>
<reference evidence="1 2" key="1">
    <citation type="submission" date="2021-05" db="EMBL/GenBank/DDBJ databases">
        <title>Genome Assembly of Synthetic Allotetraploid Brassica napus Reveals Homoeologous Exchanges between Subgenomes.</title>
        <authorList>
            <person name="Davis J.T."/>
        </authorList>
    </citation>
    <scope>NUCLEOTIDE SEQUENCE [LARGE SCALE GENOMIC DNA]</scope>
    <source>
        <strain evidence="2">cv. Da-Ae</strain>
        <tissue evidence="1">Seedling</tissue>
    </source>
</reference>
<proteinExistence type="predicted"/>
<dbReference type="Proteomes" id="UP000824890">
    <property type="component" value="Unassembled WGS sequence"/>
</dbReference>